<keyword evidence="5" id="KW-1185">Reference proteome</keyword>
<feature type="domain" description="Transcriptional repressor PaaX-like C-terminal" evidence="3">
    <location>
        <begin position="159"/>
        <end position="223"/>
    </location>
</feature>
<dbReference type="InterPro" id="IPR013225">
    <property type="entry name" value="PaaX_C"/>
</dbReference>
<dbReference type="PANTHER" id="PTHR30319:SF1">
    <property type="entry name" value="TRANSCRIPTIONAL REPRESSOR PAAX"/>
    <property type="match status" value="1"/>
</dbReference>
<dbReference type="EMBL" id="CYPR01000106">
    <property type="protein sequence ID" value="CUH39015.1"/>
    <property type="molecule type" value="Genomic_DNA"/>
</dbReference>
<dbReference type="Pfam" id="PF07848">
    <property type="entry name" value="PaaX"/>
    <property type="match status" value="1"/>
</dbReference>
<dbReference type="PANTHER" id="PTHR30319">
    <property type="entry name" value="PHENYLACETIC ACID REGULATOR-RELATED TRANSCRIPTIONAL REPRESSOR"/>
    <property type="match status" value="1"/>
</dbReference>
<evidence type="ECO:0000259" key="2">
    <source>
        <dbReference type="Pfam" id="PF07848"/>
    </source>
</evidence>
<dbReference type="STRING" id="313367.JSE7799_01734"/>
<evidence type="ECO:0000313" key="5">
    <source>
        <dbReference type="Proteomes" id="UP000049455"/>
    </source>
</evidence>
<dbReference type="AlphaFoldDB" id="A0A0M7BCF1"/>
<protein>
    <submittedName>
        <fullName evidence="4">Transcriptional repressor PaaX</fullName>
    </submittedName>
</protein>
<dbReference type="InterPro" id="IPR036388">
    <property type="entry name" value="WH-like_DNA-bd_sf"/>
</dbReference>
<name>A0A0M7BCF1_9RHOB</name>
<gene>
    <name evidence="4" type="primary">paaX</name>
    <name evidence="4" type="ORF">JSE7799_01734</name>
</gene>
<dbReference type="Proteomes" id="UP000049455">
    <property type="component" value="Unassembled WGS sequence"/>
</dbReference>
<dbReference type="GO" id="GO:0006351">
    <property type="term" value="P:DNA-templated transcription"/>
    <property type="evidence" value="ECO:0007669"/>
    <property type="project" value="TreeGrafter"/>
</dbReference>
<evidence type="ECO:0000256" key="1">
    <source>
        <dbReference type="SAM" id="MobiDB-lite"/>
    </source>
</evidence>
<evidence type="ECO:0000313" key="4">
    <source>
        <dbReference type="EMBL" id="CUH39015.1"/>
    </source>
</evidence>
<dbReference type="InterPro" id="IPR012906">
    <property type="entry name" value="PaaX-like_N"/>
</dbReference>
<sequence>MDDPIQLLTGGQVPRVWSVLVTIFGDLATAPGRRLSGAELRALVAPMGIRPEALRVALHRLRGDGWLEAERQGRETSHALTPRALAESRMAARRIYAAEASKSLFLVLAEPGTALHNDVTPVTAQIGLACRGGTERIPLDHVPNWIRAKICPPEQVAAMADLLQRMRAVDPACTPDPVALRIVLVHEWRRAILRLPDLPDRAFAAAWPGAAARGVFHELLTELPRPEGAAPERDPVEVQNGESGK</sequence>
<dbReference type="RefSeq" id="WP_055663256.1">
    <property type="nucleotide sequence ID" value="NZ_CYPR01000106.1"/>
</dbReference>
<feature type="region of interest" description="Disordered" evidence="1">
    <location>
        <begin position="224"/>
        <end position="245"/>
    </location>
</feature>
<dbReference type="Pfam" id="PF08223">
    <property type="entry name" value="PaaX_C"/>
    <property type="match status" value="1"/>
</dbReference>
<evidence type="ECO:0000259" key="3">
    <source>
        <dbReference type="Pfam" id="PF08223"/>
    </source>
</evidence>
<dbReference type="Gene3D" id="1.10.10.10">
    <property type="entry name" value="Winged helix-like DNA-binding domain superfamily/Winged helix DNA-binding domain"/>
    <property type="match status" value="1"/>
</dbReference>
<dbReference type="Gene3D" id="1.20.58.1460">
    <property type="match status" value="1"/>
</dbReference>
<reference evidence="4 5" key="1">
    <citation type="submission" date="2015-09" db="EMBL/GenBank/DDBJ databases">
        <authorList>
            <person name="Jackson K.R."/>
            <person name="Lunt B.L."/>
            <person name="Fisher J.N.B."/>
            <person name="Gardner A.V."/>
            <person name="Bailey M.E."/>
            <person name="Deus L.M."/>
            <person name="Earl A.S."/>
            <person name="Gibby P.D."/>
            <person name="Hartmann K.A."/>
            <person name="Liu J.E."/>
            <person name="Manci A.M."/>
            <person name="Nielsen D.A."/>
            <person name="Solomon M.B."/>
            <person name="Breakwell D.P."/>
            <person name="Burnett S.H."/>
            <person name="Grose J.H."/>
        </authorList>
    </citation>
    <scope>NUCLEOTIDE SEQUENCE [LARGE SCALE GENOMIC DNA]</scope>
    <source>
        <strain evidence="4 5">CECT 7799</strain>
    </source>
</reference>
<accession>A0A0M7BCF1</accession>
<dbReference type="Gene3D" id="3.30.70.2670">
    <property type="match status" value="1"/>
</dbReference>
<feature type="domain" description="Transcriptional repressor PaaX-like N-terminal" evidence="2">
    <location>
        <begin position="17"/>
        <end position="83"/>
    </location>
</feature>
<organism evidence="4 5">
    <name type="scientific">Jannaschia seosinensis</name>
    <dbReference type="NCBI Taxonomy" id="313367"/>
    <lineage>
        <taxon>Bacteria</taxon>
        <taxon>Pseudomonadati</taxon>
        <taxon>Pseudomonadota</taxon>
        <taxon>Alphaproteobacteria</taxon>
        <taxon>Rhodobacterales</taxon>
        <taxon>Roseobacteraceae</taxon>
        <taxon>Jannaschia</taxon>
    </lineage>
</organism>
<dbReference type="OrthoDB" id="2270427at2"/>
<proteinExistence type="predicted"/>